<name>A0A9Q8SVY7_9PEZI</name>
<dbReference type="RefSeq" id="XP_049146184.1">
    <property type="nucleotide sequence ID" value="XM_049289040.1"/>
</dbReference>
<dbReference type="EMBL" id="CP019477">
    <property type="protein sequence ID" value="UQC84567.1"/>
    <property type="molecule type" value="Genomic_DNA"/>
</dbReference>
<evidence type="ECO:0000313" key="2">
    <source>
        <dbReference type="EMBL" id="UQC84567.1"/>
    </source>
</evidence>
<sequence>MITSHRPTAWLSRPSTSHFAHASSRQALTLIHSPHSDKPVPVTSLSGFALLPPVSPPFVYLFSPASSSPSQGTLADICSEPTSELPSTSTPPSLSAPACTWTEPGPGLDLNVGARLLIPATPIRCPSLRKQLLSCHSTLPTSYENTCNILFMATR</sequence>
<dbReference type="GeneID" id="73344050"/>
<keyword evidence="3" id="KW-1185">Reference proteome</keyword>
<accession>A0A9Q8SVY7</accession>
<feature type="compositionally biased region" description="Low complexity" evidence="1">
    <location>
        <begin position="78"/>
        <end position="97"/>
    </location>
</feature>
<dbReference type="KEGG" id="clup:CLUP02_10064"/>
<protein>
    <submittedName>
        <fullName evidence="2">Uncharacterized protein</fullName>
    </submittedName>
</protein>
<dbReference type="Proteomes" id="UP000830671">
    <property type="component" value="Chromosome 5"/>
</dbReference>
<gene>
    <name evidence="2" type="ORF">CLUP02_10064</name>
</gene>
<evidence type="ECO:0000256" key="1">
    <source>
        <dbReference type="SAM" id="MobiDB-lite"/>
    </source>
</evidence>
<organism evidence="2 3">
    <name type="scientific">Colletotrichum lupini</name>
    <dbReference type="NCBI Taxonomy" id="145971"/>
    <lineage>
        <taxon>Eukaryota</taxon>
        <taxon>Fungi</taxon>
        <taxon>Dikarya</taxon>
        <taxon>Ascomycota</taxon>
        <taxon>Pezizomycotina</taxon>
        <taxon>Sordariomycetes</taxon>
        <taxon>Hypocreomycetidae</taxon>
        <taxon>Glomerellales</taxon>
        <taxon>Glomerellaceae</taxon>
        <taxon>Colletotrichum</taxon>
        <taxon>Colletotrichum acutatum species complex</taxon>
    </lineage>
</organism>
<proteinExistence type="predicted"/>
<feature type="region of interest" description="Disordered" evidence="1">
    <location>
        <begin position="66"/>
        <end position="97"/>
    </location>
</feature>
<dbReference type="AlphaFoldDB" id="A0A9Q8SVY7"/>
<evidence type="ECO:0000313" key="3">
    <source>
        <dbReference type="Proteomes" id="UP000830671"/>
    </source>
</evidence>
<reference evidence="2" key="1">
    <citation type="journal article" date="2021" name="Mol. Plant Microbe Interact.">
        <title>Complete Genome Sequence of the Plant-Pathogenic Fungus Colletotrichum lupini.</title>
        <authorList>
            <person name="Baroncelli R."/>
            <person name="Pensec F."/>
            <person name="Da Lio D."/>
            <person name="Boufleur T."/>
            <person name="Vicente I."/>
            <person name="Sarrocco S."/>
            <person name="Picot A."/>
            <person name="Baraldi E."/>
            <person name="Sukno S."/>
            <person name="Thon M."/>
            <person name="Le Floch G."/>
        </authorList>
    </citation>
    <scope>NUCLEOTIDE SEQUENCE</scope>
    <source>
        <strain evidence="2">IMI 504893</strain>
    </source>
</reference>